<name>A0ABP0FER8_CLALP</name>
<sequence>METLHGLVDKGVKVELGMPYELWDEPSVEVTMMKKQCERILEQHEEVVEDWYFNQQDKKNLSDYLCREKVLRKNNQECLKEEWTGKETKYYEEDQEEKRKQKKKKKKAKKEKQKKPRGDLSDSDDSDDDEKKPKDEL</sequence>
<evidence type="ECO:0000256" key="2">
    <source>
        <dbReference type="ARBA" id="ARBA00022729"/>
    </source>
</evidence>
<feature type="compositionally biased region" description="Basic residues" evidence="3">
    <location>
        <begin position="100"/>
        <end position="115"/>
    </location>
</feature>
<feature type="region of interest" description="Disordered" evidence="3">
    <location>
        <begin position="90"/>
        <end position="137"/>
    </location>
</feature>
<protein>
    <recommendedName>
        <fullName evidence="4">DUF3456 domain-containing protein</fullName>
    </recommendedName>
</protein>
<feature type="compositionally biased region" description="Basic and acidic residues" evidence="3">
    <location>
        <begin position="90"/>
        <end position="99"/>
    </location>
</feature>
<evidence type="ECO:0000256" key="1">
    <source>
        <dbReference type="ARBA" id="ARBA00007285"/>
    </source>
</evidence>
<feature type="domain" description="DUF3456" evidence="4">
    <location>
        <begin position="2"/>
        <end position="78"/>
    </location>
</feature>
<evidence type="ECO:0000259" key="4">
    <source>
        <dbReference type="Pfam" id="PF11938"/>
    </source>
</evidence>
<reference evidence="5 6" key="1">
    <citation type="submission" date="2024-02" db="EMBL/GenBank/DDBJ databases">
        <authorList>
            <person name="Daric V."/>
            <person name="Darras S."/>
        </authorList>
    </citation>
    <scope>NUCLEOTIDE SEQUENCE [LARGE SCALE GENOMIC DNA]</scope>
</reference>
<keyword evidence="2" id="KW-0732">Signal</keyword>
<organism evidence="5 6">
    <name type="scientific">Clavelina lepadiformis</name>
    <name type="common">Light-bulb sea squirt</name>
    <name type="synonym">Ascidia lepadiformis</name>
    <dbReference type="NCBI Taxonomy" id="159417"/>
    <lineage>
        <taxon>Eukaryota</taxon>
        <taxon>Metazoa</taxon>
        <taxon>Chordata</taxon>
        <taxon>Tunicata</taxon>
        <taxon>Ascidiacea</taxon>
        <taxon>Aplousobranchia</taxon>
        <taxon>Clavelinidae</taxon>
        <taxon>Clavelina</taxon>
    </lineage>
</organism>
<evidence type="ECO:0000313" key="5">
    <source>
        <dbReference type="EMBL" id="CAK8676762.1"/>
    </source>
</evidence>
<dbReference type="Proteomes" id="UP001642483">
    <property type="component" value="Unassembled WGS sequence"/>
</dbReference>
<comment type="similarity">
    <text evidence="1">Belongs to the canopy family.</text>
</comment>
<dbReference type="EMBL" id="CAWYQH010000035">
    <property type="protein sequence ID" value="CAK8676762.1"/>
    <property type="molecule type" value="Genomic_DNA"/>
</dbReference>
<proteinExistence type="inferred from homology"/>
<dbReference type="Pfam" id="PF11938">
    <property type="entry name" value="DUF3456"/>
    <property type="match status" value="1"/>
</dbReference>
<evidence type="ECO:0000256" key="3">
    <source>
        <dbReference type="SAM" id="MobiDB-lite"/>
    </source>
</evidence>
<dbReference type="InterPro" id="IPR021852">
    <property type="entry name" value="DUF3456"/>
</dbReference>
<accession>A0ABP0FER8</accession>
<comment type="caution">
    <text evidence="5">The sequence shown here is derived from an EMBL/GenBank/DDBJ whole genome shotgun (WGS) entry which is preliminary data.</text>
</comment>
<keyword evidence="6" id="KW-1185">Reference proteome</keyword>
<evidence type="ECO:0000313" key="6">
    <source>
        <dbReference type="Proteomes" id="UP001642483"/>
    </source>
</evidence>
<dbReference type="PANTHER" id="PTHR15382">
    <property type="entry name" value="CTG4A-RELATED"/>
    <property type="match status" value="1"/>
</dbReference>
<dbReference type="PANTHER" id="PTHR15382:SF8">
    <property type="entry name" value="CANOPY B"/>
    <property type="match status" value="1"/>
</dbReference>
<gene>
    <name evidence="5" type="ORF">CVLEPA_LOCUS6203</name>
</gene>